<feature type="transmembrane region" description="Helical" evidence="7">
    <location>
        <begin position="197"/>
        <end position="219"/>
    </location>
</feature>
<feature type="transmembrane region" description="Helical" evidence="7">
    <location>
        <begin position="239"/>
        <end position="262"/>
    </location>
</feature>
<evidence type="ECO:0000313" key="9">
    <source>
        <dbReference type="EMBL" id="MDP9899600.1"/>
    </source>
</evidence>
<dbReference type="RefSeq" id="WP_307689417.1">
    <property type="nucleotide sequence ID" value="NZ_JAUSRO010000005.1"/>
</dbReference>
<evidence type="ECO:0000256" key="6">
    <source>
        <dbReference type="ARBA" id="ARBA00023136"/>
    </source>
</evidence>
<evidence type="ECO:0000313" key="10">
    <source>
        <dbReference type="Proteomes" id="UP001226867"/>
    </source>
</evidence>
<comment type="caution">
    <text evidence="9">The sequence shown here is derived from an EMBL/GenBank/DDBJ whole genome shotgun (WGS) entry which is preliminary data.</text>
</comment>
<comment type="similarity">
    <text evidence="7">Belongs to the binding-protein-dependent transport system permease family.</text>
</comment>
<feature type="transmembrane region" description="Helical" evidence="7">
    <location>
        <begin position="144"/>
        <end position="163"/>
    </location>
</feature>
<dbReference type="CDD" id="cd06261">
    <property type="entry name" value="TM_PBP2"/>
    <property type="match status" value="1"/>
</dbReference>
<accession>A0ABT9S5V2</accession>
<dbReference type="Proteomes" id="UP001226867">
    <property type="component" value="Unassembled WGS sequence"/>
</dbReference>
<evidence type="ECO:0000256" key="4">
    <source>
        <dbReference type="ARBA" id="ARBA00022692"/>
    </source>
</evidence>
<feature type="domain" description="ABC transmembrane type-1" evidence="8">
    <location>
        <begin position="78"/>
        <end position="266"/>
    </location>
</feature>
<feature type="transmembrane region" description="Helical" evidence="7">
    <location>
        <begin position="87"/>
        <end position="104"/>
    </location>
</feature>
<keyword evidence="5 7" id="KW-1133">Transmembrane helix</keyword>
<feature type="transmembrane region" description="Helical" evidence="7">
    <location>
        <begin position="28"/>
        <end position="51"/>
    </location>
</feature>
<organism evidence="9 10">
    <name type="scientific">Variovorax ginsengisoli</name>
    <dbReference type="NCBI Taxonomy" id="363844"/>
    <lineage>
        <taxon>Bacteria</taxon>
        <taxon>Pseudomonadati</taxon>
        <taxon>Pseudomonadota</taxon>
        <taxon>Betaproteobacteria</taxon>
        <taxon>Burkholderiales</taxon>
        <taxon>Comamonadaceae</taxon>
        <taxon>Variovorax</taxon>
    </lineage>
</organism>
<evidence type="ECO:0000256" key="7">
    <source>
        <dbReference type="RuleBase" id="RU363032"/>
    </source>
</evidence>
<dbReference type="Pfam" id="PF00528">
    <property type="entry name" value="BPD_transp_1"/>
    <property type="match status" value="1"/>
</dbReference>
<dbReference type="PANTHER" id="PTHR30151:SF41">
    <property type="entry name" value="ABC TRANSPORTER PERMEASE PROTEIN"/>
    <property type="match status" value="1"/>
</dbReference>
<keyword evidence="2 7" id="KW-0813">Transport</keyword>
<keyword evidence="3" id="KW-1003">Cell membrane</keyword>
<reference evidence="9 10" key="1">
    <citation type="submission" date="2023-07" db="EMBL/GenBank/DDBJ databases">
        <title>Sorghum-associated microbial communities from plants grown in Nebraska, USA.</title>
        <authorList>
            <person name="Schachtman D."/>
        </authorList>
    </citation>
    <scope>NUCLEOTIDE SEQUENCE [LARGE SCALE GENOMIC DNA]</scope>
    <source>
        <strain evidence="9 10">DS1607</strain>
    </source>
</reference>
<keyword evidence="6 7" id="KW-0472">Membrane</keyword>
<feature type="transmembrane region" description="Helical" evidence="7">
    <location>
        <begin position="116"/>
        <end position="138"/>
    </location>
</feature>
<dbReference type="SUPFAM" id="SSF161098">
    <property type="entry name" value="MetI-like"/>
    <property type="match status" value="1"/>
</dbReference>
<evidence type="ECO:0000259" key="8">
    <source>
        <dbReference type="PROSITE" id="PS50928"/>
    </source>
</evidence>
<dbReference type="InterPro" id="IPR000515">
    <property type="entry name" value="MetI-like"/>
</dbReference>
<dbReference type="Gene3D" id="1.10.3720.10">
    <property type="entry name" value="MetI-like"/>
    <property type="match status" value="1"/>
</dbReference>
<proteinExistence type="inferred from homology"/>
<comment type="subcellular location">
    <subcellularLocation>
        <location evidence="1 7">Cell membrane</location>
        <topology evidence="1 7">Multi-pass membrane protein</topology>
    </subcellularLocation>
</comment>
<dbReference type="InterPro" id="IPR035906">
    <property type="entry name" value="MetI-like_sf"/>
</dbReference>
<evidence type="ECO:0000256" key="2">
    <source>
        <dbReference type="ARBA" id="ARBA00022448"/>
    </source>
</evidence>
<name>A0ABT9S5V2_9BURK</name>
<keyword evidence="4 7" id="KW-0812">Transmembrane</keyword>
<dbReference type="EMBL" id="JAUSRO010000005">
    <property type="protein sequence ID" value="MDP9899600.1"/>
    <property type="molecule type" value="Genomic_DNA"/>
</dbReference>
<dbReference type="PANTHER" id="PTHR30151">
    <property type="entry name" value="ALKANE SULFONATE ABC TRANSPORTER-RELATED, MEMBRANE SUBUNIT"/>
    <property type="match status" value="1"/>
</dbReference>
<evidence type="ECO:0000256" key="5">
    <source>
        <dbReference type="ARBA" id="ARBA00022989"/>
    </source>
</evidence>
<sequence length="280" mass="29450">MSKVSSSAAPAAPSPATPSRLATLLRDGWPVVLVAVIAIAGWYLLTATVYAGKGYLVPSPQEVAAAVAENAGVLLVATLTTLKEATFGYLLAIVGGISLAAVLSQSKLLERSIYPYAVLLQTVPVVAVAPLIVLWFGYNDLSVVIISLIMSLFPIVNNTLLGLRSTSRNLIELFALHNKSRVTAFWKLQLPGALPHIIGGLRISAGLSVIGAIVGEFIIGSGNAQGGLGVQIVFAQGRMYTALLFAEVIAATLLGFFFFMIVSAIGNRLLKNWHESAVGH</sequence>
<gene>
    <name evidence="9" type="ORF">J2W36_001851</name>
</gene>
<evidence type="ECO:0000256" key="1">
    <source>
        <dbReference type="ARBA" id="ARBA00004651"/>
    </source>
</evidence>
<protein>
    <submittedName>
        <fullName evidence="9">NitT/TauT family transport system permease protein</fullName>
    </submittedName>
</protein>
<keyword evidence="10" id="KW-1185">Reference proteome</keyword>
<evidence type="ECO:0000256" key="3">
    <source>
        <dbReference type="ARBA" id="ARBA00022475"/>
    </source>
</evidence>
<dbReference type="PROSITE" id="PS50928">
    <property type="entry name" value="ABC_TM1"/>
    <property type="match status" value="1"/>
</dbReference>